<gene>
    <name evidence="2" type="ORF">MTR67_020784</name>
</gene>
<dbReference type="EMBL" id="CP133615">
    <property type="protein sequence ID" value="WMV27399.1"/>
    <property type="molecule type" value="Genomic_DNA"/>
</dbReference>
<dbReference type="SUPFAM" id="SSF49899">
    <property type="entry name" value="Concanavalin A-like lectins/glucanases"/>
    <property type="match status" value="1"/>
</dbReference>
<feature type="transmembrane region" description="Helical" evidence="1">
    <location>
        <begin position="7"/>
        <end position="25"/>
    </location>
</feature>
<name>A0AAF0TPU1_SOLVR</name>
<protein>
    <recommendedName>
        <fullName evidence="4">B30.2/SPRY domain-containing protein</fullName>
    </recommendedName>
</protein>
<keyword evidence="1" id="KW-1133">Transmembrane helix</keyword>
<proteinExistence type="predicted"/>
<evidence type="ECO:0008006" key="4">
    <source>
        <dbReference type="Google" id="ProtNLM"/>
    </source>
</evidence>
<evidence type="ECO:0000313" key="2">
    <source>
        <dbReference type="EMBL" id="WMV27399.1"/>
    </source>
</evidence>
<keyword evidence="1" id="KW-0472">Membrane</keyword>
<reference evidence="2" key="1">
    <citation type="submission" date="2023-08" db="EMBL/GenBank/DDBJ databases">
        <title>A de novo genome assembly of Solanum verrucosum Schlechtendal, a Mexican diploid species geographically isolated from the other diploid A-genome species in potato relatives.</title>
        <authorList>
            <person name="Hosaka K."/>
        </authorList>
    </citation>
    <scope>NUCLEOTIDE SEQUENCE</scope>
    <source>
        <tissue evidence="2">Young leaves</tissue>
    </source>
</reference>
<accession>A0AAF0TPU1</accession>
<dbReference type="PANTHER" id="PTHR44991">
    <property type="entry name" value="IMMUNOGLOBULIN SUPERFAMILY MEMBER 5"/>
    <property type="match status" value="1"/>
</dbReference>
<dbReference type="Proteomes" id="UP001234989">
    <property type="component" value="Chromosome 4"/>
</dbReference>
<dbReference type="PANTHER" id="PTHR44991:SF1">
    <property type="entry name" value="IMMUNOGLOBULIN SUPERFAMILY MEMBER 5"/>
    <property type="match status" value="1"/>
</dbReference>
<dbReference type="InterPro" id="IPR043136">
    <property type="entry name" value="B30.2/SPRY_sf"/>
</dbReference>
<dbReference type="InterPro" id="IPR013320">
    <property type="entry name" value="ConA-like_dom_sf"/>
</dbReference>
<dbReference type="AlphaFoldDB" id="A0AAF0TPU1"/>
<keyword evidence="3" id="KW-1185">Reference proteome</keyword>
<keyword evidence="1" id="KW-0812">Transmembrane</keyword>
<dbReference type="Gene3D" id="2.60.120.920">
    <property type="match status" value="1"/>
</dbReference>
<sequence length="508" mass="56596">MEEWLKISFVAVSSVILVIIVITIIKRRCCPGGDQSKKQTQISKLHHVSVHDVTNKYYVVKQGFNWSDHPSLVTDAVENGWSRFAFTSFAPSSSIRSSARSILGSCVGENDMSWEICQDSSDFMQKIRFNSGGIRKLNRSTKFMSASSVVKTCLPLPGPHLGNSSFPQESYFEITILPWNQDNNVQVMGKVKEDKLDLEKIKLIREDSSNLKANSESLVHVTSSCSNHHRGNGNQDNNVEVMGKVKEDKLDLEKIKLIREDSSNSKANSESLVHVTSSCSNHHRGNGHQKIQESKENLRSDEFIVLSIGLTSAGGSLPLKLPGSYQGSIGFNSNGSVFLDGMKLVFESQREEWGKAEKVIGCGYNPSQKKVFFTVDSLLVHEIFCKTEEFGNPLYPILASNGDILVLVNLGQSVFKYPPANLHRTPNPCFIGPIMQNDSPILGYEDSKELFSMGRIDAQWLNRSNTRSNNNTVNSLKQVLDYDLESEGDLFEIVLDNCNSYSRSPNPL</sequence>
<organism evidence="2 3">
    <name type="scientific">Solanum verrucosum</name>
    <dbReference type="NCBI Taxonomy" id="315347"/>
    <lineage>
        <taxon>Eukaryota</taxon>
        <taxon>Viridiplantae</taxon>
        <taxon>Streptophyta</taxon>
        <taxon>Embryophyta</taxon>
        <taxon>Tracheophyta</taxon>
        <taxon>Spermatophyta</taxon>
        <taxon>Magnoliopsida</taxon>
        <taxon>eudicotyledons</taxon>
        <taxon>Gunneridae</taxon>
        <taxon>Pentapetalae</taxon>
        <taxon>asterids</taxon>
        <taxon>lamiids</taxon>
        <taxon>Solanales</taxon>
        <taxon>Solanaceae</taxon>
        <taxon>Solanoideae</taxon>
        <taxon>Solaneae</taxon>
        <taxon>Solanum</taxon>
    </lineage>
</organism>
<evidence type="ECO:0000313" key="3">
    <source>
        <dbReference type="Proteomes" id="UP001234989"/>
    </source>
</evidence>
<evidence type="ECO:0000256" key="1">
    <source>
        <dbReference type="SAM" id="Phobius"/>
    </source>
</evidence>